<dbReference type="OrthoDB" id="70250at2759"/>
<dbReference type="AlphaFoldDB" id="A0A6J2JBV5"/>
<dbReference type="GO" id="GO:0016757">
    <property type="term" value="F:glycosyltransferase activity"/>
    <property type="evidence" value="ECO:0007669"/>
    <property type="project" value="UniProtKB-KW"/>
</dbReference>
<feature type="transmembrane region" description="Helical" evidence="1">
    <location>
        <begin position="395"/>
        <end position="417"/>
    </location>
</feature>
<keyword evidence="1" id="KW-1133">Transmembrane helix</keyword>
<dbReference type="KEGG" id="bman:114240591"/>
<sequence length="482" mass="55574">MKSQPINIFFPIFPKNNCVCFSGYVEKDQHVISIYITKLYDKLSLGTSAIKSNKKERENQIRIHGHCFETIPAKTQSFKNYMILDLKFHKVNLLIIDGIEISADNSIVLLYDHYKIKESQTPIDFTPFTKLKRLIYEEQNEKQCKECDLNNVKVPWLSNSMFLQHIYVYYQLIQWLIISAKANKKVTIKQGNLILAIIADVILGCILLQLLLGDIHSISSLLMGMLERLINSLYSLLKWLMGAPVGLKLNNAFNKMLGKYFSYHVQLWWLFLDVSREKLDLILHIYRYVGYLGLTFQIAVISDMICIATFHSYCIYVYAARMFNMQISGLIALLRLFVGRKYNPLRGSIDSCEYTNQELFVGTVAFTILLLLLPTTALYYIVFTLFRILSLALQYILAQLIYIIQTFPFYVISLWVLQSPKVAGNVLIERVNGRNSPLVVEVQLLSKSLTDLVAMFRPPVEKPKNLEWTNLLSNVLVGKQIV</sequence>
<keyword evidence="1" id="KW-0472">Membrane</keyword>
<dbReference type="CTD" id="117366"/>
<feature type="transmembrane region" description="Helical" evidence="1">
    <location>
        <begin position="359"/>
        <end position="383"/>
    </location>
</feature>
<organism evidence="2 3">
    <name type="scientific">Bombyx mandarina</name>
    <name type="common">Wild silk moth</name>
    <name type="synonym">Wild silkworm</name>
    <dbReference type="NCBI Taxonomy" id="7092"/>
    <lineage>
        <taxon>Eukaryota</taxon>
        <taxon>Metazoa</taxon>
        <taxon>Ecdysozoa</taxon>
        <taxon>Arthropoda</taxon>
        <taxon>Hexapoda</taxon>
        <taxon>Insecta</taxon>
        <taxon>Pterygota</taxon>
        <taxon>Neoptera</taxon>
        <taxon>Endopterygota</taxon>
        <taxon>Lepidoptera</taxon>
        <taxon>Glossata</taxon>
        <taxon>Ditrysia</taxon>
        <taxon>Bombycoidea</taxon>
        <taxon>Bombycidae</taxon>
        <taxon>Bombycinae</taxon>
        <taxon>Bombyx</taxon>
    </lineage>
</organism>
<evidence type="ECO:0000313" key="2">
    <source>
        <dbReference type="Proteomes" id="UP000504629"/>
    </source>
</evidence>
<feature type="transmembrane region" description="Helical" evidence="1">
    <location>
        <begin position="232"/>
        <end position="249"/>
    </location>
</feature>
<evidence type="ECO:0000313" key="3">
    <source>
        <dbReference type="RefSeq" id="XP_028026980.1"/>
    </source>
</evidence>
<dbReference type="GO" id="GO:0016020">
    <property type="term" value="C:membrane"/>
    <property type="evidence" value="ECO:0007669"/>
    <property type="project" value="InterPro"/>
</dbReference>
<keyword evidence="3 4" id="KW-0808">Transferase</keyword>
<dbReference type="GO" id="GO:0005783">
    <property type="term" value="C:endoplasmic reticulum"/>
    <property type="evidence" value="ECO:0007669"/>
    <property type="project" value="TreeGrafter"/>
</dbReference>
<keyword evidence="2" id="KW-1185">Reference proteome</keyword>
<dbReference type="PANTHER" id="PTHR21329">
    <property type="entry name" value="PHOSPHATIDYLINOSITOL N-ACETYLGLUCOSAMINYLTRANSFERASE SUBUNIT Q-RELATED"/>
    <property type="match status" value="1"/>
</dbReference>
<dbReference type="Pfam" id="PF05024">
    <property type="entry name" value="Gpi1"/>
    <property type="match status" value="1"/>
</dbReference>
<dbReference type="Proteomes" id="UP000504629">
    <property type="component" value="Unplaced"/>
</dbReference>
<gene>
    <name evidence="3 4" type="primary">LOC114240591</name>
</gene>
<keyword evidence="3 4" id="KW-0328">Glycosyltransferase</keyword>
<feature type="transmembrane region" description="Helical" evidence="1">
    <location>
        <begin position="316"/>
        <end position="338"/>
    </location>
</feature>
<evidence type="ECO:0000256" key="1">
    <source>
        <dbReference type="SAM" id="Phobius"/>
    </source>
</evidence>
<dbReference type="InterPro" id="IPR007720">
    <property type="entry name" value="PigQ/GPI1"/>
</dbReference>
<dbReference type="GO" id="GO:0006506">
    <property type="term" value="P:GPI anchor biosynthetic process"/>
    <property type="evidence" value="ECO:0007669"/>
    <property type="project" value="InterPro"/>
</dbReference>
<proteinExistence type="predicted"/>
<keyword evidence="1" id="KW-0812">Transmembrane</keyword>
<protein>
    <submittedName>
        <fullName evidence="3">Phosphatidylinositol N-acetylglucosaminyltransferase subunit Q isoform X1</fullName>
    </submittedName>
    <submittedName>
        <fullName evidence="4">Phosphatidylinositol N-acetylglucosaminyltransferase subunit Q isoform X2</fullName>
    </submittedName>
</protein>
<feature type="transmembrane region" description="Helical" evidence="1">
    <location>
        <begin position="288"/>
        <end position="310"/>
    </location>
</feature>
<name>A0A6J2JBV5_BOMMA</name>
<evidence type="ECO:0000313" key="4">
    <source>
        <dbReference type="RefSeq" id="XP_028026981.1"/>
    </source>
</evidence>
<dbReference type="PANTHER" id="PTHR21329:SF3">
    <property type="entry name" value="PHOSPHATIDYLINOSITOL N-ACETYLGLUCOSAMINYLTRANSFERASE SUBUNIT Q"/>
    <property type="match status" value="1"/>
</dbReference>
<dbReference type="RefSeq" id="XP_028026981.1">
    <property type="nucleotide sequence ID" value="XM_028171180.1"/>
</dbReference>
<reference evidence="3 4" key="1">
    <citation type="submission" date="2025-04" db="UniProtKB">
        <authorList>
            <consortium name="RefSeq"/>
        </authorList>
    </citation>
    <scope>IDENTIFICATION</scope>
    <source>
        <tissue evidence="3 4">Silk gland</tissue>
    </source>
</reference>
<feature type="transmembrane region" description="Helical" evidence="1">
    <location>
        <begin position="193"/>
        <end position="212"/>
    </location>
</feature>
<dbReference type="RefSeq" id="XP_028026980.1">
    <property type="nucleotide sequence ID" value="XM_028171179.1"/>
</dbReference>
<accession>A0A6J2JBV5</accession>
<dbReference type="GeneID" id="114240591"/>